<name>A0A8H5C511_9AGAR</name>
<feature type="region of interest" description="Disordered" evidence="1">
    <location>
        <begin position="105"/>
        <end position="166"/>
    </location>
</feature>
<proteinExistence type="predicted"/>
<keyword evidence="3" id="KW-1185">Reference proteome</keyword>
<evidence type="ECO:0000256" key="1">
    <source>
        <dbReference type="SAM" id="MobiDB-lite"/>
    </source>
</evidence>
<protein>
    <submittedName>
        <fullName evidence="2">Uncharacterized protein</fullName>
    </submittedName>
</protein>
<feature type="compositionally biased region" description="Polar residues" evidence="1">
    <location>
        <begin position="210"/>
        <end position="220"/>
    </location>
</feature>
<feature type="compositionally biased region" description="Polar residues" evidence="1">
    <location>
        <begin position="147"/>
        <end position="160"/>
    </location>
</feature>
<accession>A0A8H5C511</accession>
<sequence length="247" mass="26152">MPGSVRSGVHTKLTPPTSTTGLNRGPPSSSHRPPTCLKQLQVAFQPLMSATPILPTQHDVSFNTPRPPTTADPKSAAAHLAPRRPCSMTAPGTFIASVTRIDRIALPTPRPPPPTPTPSTPTAHVSSTPRASPQPHADYPPKPLTSPAISRATQPDSSPCSERHTPPMLIAPAYQITSLIPPIHLSAVFDAGPTTALDFWPPSNLLKCSATPSPLSSRLDTTAEPKSAATHMVPRRQRSNDSTGHLH</sequence>
<evidence type="ECO:0000313" key="3">
    <source>
        <dbReference type="Proteomes" id="UP000541558"/>
    </source>
</evidence>
<evidence type="ECO:0000313" key="2">
    <source>
        <dbReference type="EMBL" id="KAF5335327.1"/>
    </source>
</evidence>
<feature type="compositionally biased region" description="Polar residues" evidence="1">
    <location>
        <begin position="14"/>
        <end position="32"/>
    </location>
</feature>
<feature type="compositionally biased region" description="Pro residues" evidence="1">
    <location>
        <begin position="108"/>
        <end position="119"/>
    </location>
</feature>
<dbReference type="EMBL" id="JAACJK010000063">
    <property type="protein sequence ID" value="KAF5335327.1"/>
    <property type="molecule type" value="Genomic_DNA"/>
</dbReference>
<organism evidence="2 3">
    <name type="scientific">Ephemerocybe angulata</name>
    <dbReference type="NCBI Taxonomy" id="980116"/>
    <lineage>
        <taxon>Eukaryota</taxon>
        <taxon>Fungi</taxon>
        <taxon>Dikarya</taxon>
        <taxon>Basidiomycota</taxon>
        <taxon>Agaricomycotina</taxon>
        <taxon>Agaricomycetes</taxon>
        <taxon>Agaricomycetidae</taxon>
        <taxon>Agaricales</taxon>
        <taxon>Agaricineae</taxon>
        <taxon>Psathyrellaceae</taxon>
        <taxon>Ephemerocybe</taxon>
    </lineage>
</organism>
<gene>
    <name evidence="2" type="ORF">D9611_011712</name>
</gene>
<dbReference type="Proteomes" id="UP000541558">
    <property type="component" value="Unassembled WGS sequence"/>
</dbReference>
<reference evidence="2 3" key="1">
    <citation type="journal article" date="2020" name="ISME J.">
        <title>Uncovering the hidden diversity of litter-decomposition mechanisms in mushroom-forming fungi.</title>
        <authorList>
            <person name="Floudas D."/>
            <person name="Bentzer J."/>
            <person name="Ahren D."/>
            <person name="Johansson T."/>
            <person name="Persson P."/>
            <person name="Tunlid A."/>
        </authorList>
    </citation>
    <scope>NUCLEOTIDE SEQUENCE [LARGE SCALE GENOMIC DNA]</scope>
    <source>
        <strain evidence="2 3">CBS 175.51</strain>
    </source>
</reference>
<feature type="compositionally biased region" description="Low complexity" evidence="1">
    <location>
        <begin position="120"/>
        <end position="129"/>
    </location>
</feature>
<comment type="caution">
    <text evidence="2">The sequence shown here is derived from an EMBL/GenBank/DDBJ whole genome shotgun (WGS) entry which is preliminary data.</text>
</comment>
<feature type="region of interest" description="Disordered" evidence="1">
    <location>
        <begin position="210"/>
        <end position="247"/>
    </location>
</feature>
<feature type="region of interest" description="Disordered" evidence="1">
    <location>
        <begin position="1"/>
        <end position="34"/>
    </location>
</feature>
<dbReference type="AlphaFoldDB" id="A0A8H5C511"/>
<feature type="region of interest" description="Disordered" evidence="1">
    <location>
        <begin position="56"/>
        <end position="91"/>
    </location>
</feature>